<reference evidence="2 3" key="1">
    <citation type="submission" date="2019-12" db="EMBL/GenBank/DDBJ databases">
        <authorList>
            <person name="Lee S.D."/>
        </authorList>
    </citation>
    <scope>NUCLEOTIDE SEQUENCE [LARGE SCALE GENOMIC DNA]</scope>
    <source>
        <strain evidence="2 3">GH1-50</strain>
    </source>
</reference>
<dbReference type="EMBL" id="WUPT01000001">
    <property type="protein sequence ID" value="MXQ06407.1"/>
    <property type="molecule type" value="Genomic_DNA"/>
</dbReference>
<comment type="caution">
    <text evidence="2">The sequence shown here is derived from an EMBL/GenBank/DDBJ whole genome shotgun (WGS) entry which is preliminary data.</text>
</comment>
<dbReference type="PIRSF" id="PIRSF032131">
    <property type="entry name" value="UCP032131"/>
    <property type="match status" value="1"/>
</dbReference>
<dbReference type="InterPro" id="IPR009562">
    <property type="entry name" value="DUF1178"/>
</dbReference>
<protein>
    <submittedName>
        <fullName evidence="2">DUF1178 family protein</fullName>
    </submittedName>
</protein>
<dbReference type="AlphaFoldDB" id="A0A7C9IE27"/>
<reference evidence="2 3" key="2">
    <citation type="submission" date="2020-03" db="EMBL/GenBank/DDBJ databases">
        <title>Kangsaoukella pontilimi gen. nov., sp. nov., a new member of the family Rhodobacteraceae isolated from a tidal mudflat.</title>
        <authorList>
            <person name="Kim I.S."/>
        </authorList>
    </citation>
    <scope>NUCLEOTIDE SEQUENCE [LARGE SCALE GENOMIC DNA]</scope>
    <source>
        <strain evidence="2 3">GH1-50</strain>
    </source>
</reference>
<proteinExistence type="predicted"/>
<dbReference type="RefSeq" id="WP_160762345.1">
    <property type="nucleotide sequence ID" value="NZ_WUPT01000001.1"/>
</dbReference>
<accession>A0A7C9IE27</accession>
<feature type="region of interest" description="Disordered" evidence="1">
    <location>
        <begin position="55"/>
        <end position="78"/>
    </location>
</feature>
<keyword evidence="3" id="KW-1185">Reference proteome</keyword>
<dbReference type="Pfam" id="PF06676">
    <property type="entry name" value="DUF1178"/>
    <property type="match status" value="1"/>
</dbReference>
<name>A0A7C9IE27_9RHOB</name>
<dbReference type="Proteomes" id="UP000480350">
    <property type="component" value="Unassembled WGS sequence"/>
</dbReference>
<organism evidence="2 3">
    <name type="scientific">Kangsaoukella pontilimi</name>
    <dbReference type="NCBI Taxonomy" id="2691042"/>
    <lineage>
        <taxon>Bacteria</taxon>
        <taxon>Pseudomonadati</taxon>
        <taxon>Pseudomonadota</taxon>
        <taxon>Alphaproteobacteria</taxon>
        <taxon>Rhodobacterales</taxon>
        <taxon>Paracoccaceae</taxon>
        <taxon>Kangsaoukella</taxon>
    </lineage>
</organism>
<evidence type="ECO:0000313" key="3">
    <source>
        <dbReference type="Proteomes" id="UP000480350"/>
    </source>
</evidence>
<evidence type="ECO:0000313" key="2">
    <source>
        <dbReference type="EMBL" id="MXQ06407.1"/>
    </source>
</evidence>
<sequence>MIRYTLKCDNDHRFESWFQSAEAFETVRAQGFATCPDCGSAKVEKTLMAPTVRPARKAAQPVASANAEPPAQPMSANADADVAEAVKKLKEHIEKNSEYVGDRFAREARAMHEGESPQRAIYGEARPEEARKLAEDGIPALPLPFIPRQKTN</sequence>
<gene>
    <name evidence="2" type="ORF">GQ651_00965</name>
</gene>
<evidence type="ECO:0000256" key="1">
    <source>
        <dbReference type="SAM" id="MobiDB-lite"/>
    </source>
</evidence>